<evidence type="ECO:0000313" key="2">
    <source>
        <dbReference type="Proteomes" id="UP000765509"/>
    </source>
</evidence>
<organism evidence="1 2">
    <name type="scientific">Austropuccinia psidii MF-1</name>
    <dbReference type="NCBI Taxonomy" id="1389203"/>
    <lineage>
        <taxon>Eukaryota</taxon>
        <taxon>Fungi</taxon>
        <taxon>Dikarya</taxon>
        <taxon>Basidiomycota</taxon>
        <taxon>Pucciniomycotina</taxon>
        <taxon>Pucciniomycetes</taxon>
        <taxon>Pucciniales</taxon>
        <taxon>Sphaerophragmiaceae</taxon>
        <taxon>Austropuccinia</taxon>
    </lineage>
</organism>
<comment type="caution">
    <text evidence="1">The sequence shown here is derived from an EMBL/GenBank/DDBJ whole genome shotgun (WGS) entry which is preliminary data.</text>
</comment>
<dbReference type="AlphaFoldDB" id="A0A9Q3BQ05"/>
<proteinExistence type="predicted"/>
<protein>
    <submittedName>
        <fullName evidence="1">Uncharacterized protein</fullName>
    </submittedName>
</protein>
<sequence>MCSPSQGSLKAPQWALLYKVYLPLSILSQQMSLDEHNSLNTQRKMGKSEEISKELTKNTFHLIRAINIATSWTVSMDNATAFAEHWKKFCLLNKHLFPKQKSKPNRYFSDNLSELFQCWGPAQASATWG</sequence>
<accession>A0A9Q3BQ05</accession>
<name>A0A9Q3BQ05_9BASI</name>
<evidence type="ECO:0000313" key="1">
    <source>
        <dbReference type="EMBL" id="MBW0468801.1"/>
    </source>
</evidence>
<dbReference type="EMBL" id="AVOT02001978">
    <property type="protein sequence ID" value="MBW0468801.1"/>
    <property type="molecule type" value="Genomic_DNA"/>
</dbReference>
<gene>
    <name evidence="1" type="ORF">O181_008516</name>
</gene>
<reference evidence="1" key="1">
    <citation type="submission" date="2021-03" db="EMBL/GenBank/DDBJ databases">
        <title>Draft genome sequence of rust myrtle Austropuccinia psidii MF-1, a brazilian biotype.</title>
        <authorList>
            <person name="Quecine M.C."/>
            <person name="Pachon D.M.R."/>
            <person name="Bonatelli M.L."/>
            <person name="Correr F.H."/>
            <person name="Franceschini L.M."/>
            <person name="Leite T.F."/>
            <person name="Margarido G.R.A."/>
            <person name="Almeida C.A."/>
            <person name="Ferrarezi J.A."/>
            <person name="Labate C.A."/>
        </authorList>
    </citation>
    <scope>NUCLEOTIDE SEQUENCE</scope>
    <source>
        <strain evidence="1">MF-1</strain>
    </source>
</reference>
<keyword evidence="2" id="KW-1185">Reference proteome</keyword>
<dbReference type="Proteomes" id="UP000765509">
    <property type="component" value="Unassembled WGS sequence"/>
</dbReference>